<gene>
    <name evidence="1" type="ORF">EVAR_64614_1</name>
</gene>
<sequence length="168" mass="18875">MLCNATQLLAYVSSPYACRLNGGTLAVCVSLVVGNEDPRLMRLKQEVEKKRPELINRQGLVLHQDNARPHTSSATQQILREFDWEVSMHLLYSPDFASSDIHPFQSPQNSLGDTADCNRNRIIHAVVYRESNSRSCSPSARRHLRAADLRVLNKTRPLCSSYSGGPRE</sequence>
<name>A0A4C1ZBT4_EUMVA</name>
<dbReference type="Proteomes" id="UP000299102">
    <property type="component" value="Unassembled WGS sequence"/>
</dbReference>
<accession>A0A4C1ZBT4</accession>
<comment type="caution">
    <text evidence="1">The sequence shown here is derived from an EMBL/GenBank/DDBJ whole genome shotgun (WGS) entry which is preliminary data.</text>
</comment>
<reference evidence="1 2" key="1">
    <citation type="journal article" date="2019" name="Commun. Biol.">
        <title>The bagworm genome reveals a unique fibroin gene that provides high tensile strength.</title>
        <authorList>
            <person name="Kono N."/>
            <person name="Nakamura H."/>
            <person name="Ohtoshi R."/>
            <person name="Tomita M."/>
            <person name="Numata K."/>
            <person name="Arakawa K."/>
        </authorList>
    </citation>
    <scope>NUCLEOTIDE SEQUENCE [LARGE SCALE GENOMIC DNA]</scope>
</reference>
<evidence type="ECO:0000313" key="1">
    <source>
        <dbReference type="EMBL" id="GBP84584.1"/>
    </source>
</evidence>
<proteinExistence type="predicted"/>
<dbReference type="EMBL" id="BGZK01001688">
    <property type="protein sequence ID" value="GBP84584.1"/>
    <property type="molecule type" value="Genomic_DNA"/>
</dbReference>
<dbReference type="Gene3D" id="3.30.420.10">
    <property type="entry name" value="Ribonuclease H-like superfamily/Ribonuclease H"/>
    <property type="match status" value="1"/>
</dbReference>
<dbReference type="GO" id="GO:0003676">
    <property type="term" value="F:nucleic acid binding"/>
    <property type="evidence" value="ECO:0007669"/>
    <property type="project" value="InterPro"/>
</dbReference>
<protein>
    <submittedName>
        <fullName evidence="1">Mariner Mos1 transposase</fullName>
    </submittedName>
</protein>
<dbReference type="STRING" id="151549.A0A4C1ZBT4"/>
<evidence type="ECO:0000313" key="2">
    <source>
        <dbReference type="Proteomes" id="UP000299102"/>
    </source>
</evidence>
<dbReference type="PANTHER" id="PTHR46060:SF1">
    <property type="entry name" value="MARINER MOS1 TRANSPOSASE-LIKE PROTEIN"/>
    <property type="match status" value="1"/>
</dbReference>
<dbReference type="OrthoDB" id="616263at2759"/>
<keyword evidence="2" id="KW-1185">Reference proteome</keyword>
<organism evidence="1 2">
    <name type="scientific">Eumeta variegata</name>
    <name type="common">Bagworm moth</name>
    <name type="synonym">Eumeta japonica</name>
    <dbReference type="NCBI Taxonomy" id="151549"/>
    <lineage>
        <taxon>Eukaryota</taxon>
        <taxon>Metazoa</taxon>
        <taxon>Ecdysozoa</taxon>
        <taxon>Arthropoda</taxon>
        <taxon>Hexapoda</taxon>
        <taxon>Insecta</taxon>
        <taxon>Pterygota</taxon>
        <taxon>Neoptera</taxon>
        <taxon>Endopterygota</taxon>
        <taxon>Lepidoptera</taxon>
        <taxon>Glossata</taxon>
        <taxon>Ditrysia</taxon>
        <taxon>Tineoidea</taxon>
        <taxon>Psychidae</taxon>
        <taxon>Oiketicinae</taxon>
        <taxon>Eumeta</taxon>
    </lineage>
</organism>
<dbReference type="InterPro" id="IPR052709">
    <property type="entry name" value="Transposase-MT_Hybrid"/>
</dbReference>
<dbReference type="AlphaFoldDB" id="A0A4C1ZBT4"/>
<dbReference type="PANTHER" id="PTHR46060">
    <property type="entry name" value="MARINER MOS1 TRANSPOSASE-LIKE PROTEIN"/>
    <property type="match status" value="1"/>
</dbReference>
<dbReference type="InterPro" id="IPR036397">
    <property type="entry name" value="RNaseH_sf"/>
</dbReference>